<evidence type="ECO:0000313" key="1">
    <source>
        <dbReference type="EMBL" id="KAG9485814.1"/>
    </source>
</evidence>
<proteinExistence type="predicted"/>
<gene>
    <name evidence="1" type="ORF">GDO78_008738</name>
</gene>
<evidence type="ECO:0000313" key="2">
    <source>
        <dbReference type="Proteomes" id="UP000770717"/>
    </source>
</evidence>
<dbReference type="Proteomes" id="UP000770717">
    <property type="component" value="Unassembled WGS sequence"/>
</dbReference>
<dbReference type="AlphaFoldDB" id="A0A8J6FDV4"/>
<sequence length="80" mass="8933">MAAALLDLGYTCRTIAYTVWPDQNLAAFCIPWLCNMTATKIPYYTSTTWIPLSPMDFIWLVPAQEVFLGLIHMGVCGFGP</sequence>
<protein>
    <submittedName>
        <fullName evidence="1">Uncharacterized protein</fullName>
    </submittedName>
</protein>
<keyword evidence="2" id="KW-1185">Reference proteome</keyword>
<organism evidence="1 2">
    <name type="scientific">Eleutherodactylus coqui</name>
    <name type="common">Puerto Rican coqui</name>
    <dbReference type="NCBI Taxonomy" id="57060"/>
    <lineage>
        <taxon>Eukaryota</taxon>
        <taxon>Metazoa</taxon>
        <taxon>Chordata</taxon>
        <taxon>Craniata</taxon>
        <taxon>Vertebrata</taxon>
        <taxon>Euteleostomi</taxon>
        <taxon>Amphibia</taxon>
        <taxon>Batrachia</taxon>
        <taxon>Anura</taxon>
        <taxon>Neobatrachia</taxon>
        <taxon>Hyloidea</taxon>
        <taxon>Eleutherodactylidae</taxon>
        <taxon>Eleutherodactylinae</taxon>
        <taxon>Eleutherodactylus</taxon>
        <taxon>Eleutherodactylus</taxon>
    </lineage>
</organism>
<dbReference type="EMBL" id="WNTK01000004">
    <property type="protein sequence ID" value="KAG9485814.1"/>
    <property type="molecule type" value="Genomic_DNA"/>
</dbReference>
<reference evidence="1" key="1">
    <citation type="thesis" date="2020" institute="ProQuest LLC" country="789 East Eisenhower Parkway, Ann Arbor, MI, USA">
        <title>Comparative Genomics and Chromosome Evolution.</title>
        <authorList>
            <person name="Mudd A.B."/>
        </authorList>
    </citation>
    <scope>NUCLEOTIDE SEQUENCE</scope>
    <source>
        <strain evidence="1">HN-11 Male</strain>
        <tissue evidence="1">Kidney and liver</tissue>
    </source>
</reference>
<comment type="caution">
    <text evidence="1">The sequence shown here is derived from an EMBL/GenBank/DDBJ whole genome shotgun (WGS) entry which is preliminary data.</text>
</comment>
<name>A0A8J6FDV4_ELECQ</name>
<accession>A0A8J6FDV4</accession>